<dbReference type="PANTHER" id="PTHR42643:SF35">
    <property type="entry name" value="IONOTROPIC RECEPTOR 68A, ISOFORM A"/>
    <property type="match status" value="1"/>
</dbReference>
<keyword evidence="10" id="KW-1185">Reference proteome</keyword>
<evidence type="ECO:0000313" key="9">
    <source>
        <dbReference type="EMBL" id="KAL3404104.1"/>
    </source>
</evidence>
<dbReference type="SUPFAM" id="SSF53850">
    <property type="entry name" value="Periplasmic binding protein-like II"/>
    <property type="match status" value="1"/>
</dbReference>
<dbReference type="Proteomes" id="UP001627154">
    <property type="component" value="Unassembled WGS sequence"/>
</dbReference>
<dbReference type="PANTHER" id="PTHR42643">
    <property type="entry name" value="IONOTROPIC RECEPTOR 20A-RELATED"/>
    <property type="match status" value="1"/>
</dbReference>
<name>A0ABD2XGR2_9HYME</name>
<keyword evidence="2" id="KW-1003">Cell membrane</keyword>
<comment type="caution">
    <text evidence="9">The sequence shown here is derived from an EMBL/GenBank/DDBJ whole genome shotgun (WGS) entry which is preliminary data.</text>
</comment>
<keyword evidence="7" id="KW-0325">Glycoprotein</keyword>
<gene>
    <name evidence="9" type="ORF">TKK_003094</name>
</gene>
<evidence type="ECO:0000256" key="2">
    <source>
        <dbReference type="ARBA" id="ARBA00022475"/>
    </source>
</evidence>
<sequence>MFRTYCVRLDMYRSDPRKLRYINNFAHPIHGWKRGALAKARRRVPIDLQQRRQTKTTVRTIITISPDAVSHASLRFFWLCAIYICAIDANHINETMALPEELDEYSTIDFKCKDFIPELKSLSTNICKTEHQTYPFIVKIENENQTNHINENIIFIDFECKDIKPEIMKSSSISIVKIENSQEFKDVEVLKKISQMINVNNDEQPSSIQQVSLTIALIDPEVLAATGKDLFDMIYHLCSTIADPCSARPPCLVLSCAPIAKDIVRTALELMWSKKYLHVTLVDLSELALVKSSFYVVYHYVPFTDTLVSSNRLESSRKLFPIEPNNFHGYPLRSQCYENLPFVMLGPAGDGDESSISDRLYGTDVYLARSLARTLNFSLVIANYSSRFNETLKHVFADDLVRGELDFYINLYVIKGRLEANVSMCQALFFFGGDHLTIKQKAHYELEVSWNVAVACLAFVAAISIVVQFARLAGYRRSIWTIYNVATQSSSSSPRDASTGEKLLWLSAVVLSSCFNLTLLDQLFNVVTSKPKFYDLARLADVLESGLKLIVDEGIEQKLLGYRDQLDDTLERILARARVVKLTKRHQACFLALHDDTVNACVFRYYFANWLKLGFARLGRTDLALSYVEEPLQPVRTAMILGKNSPFLAAFDLATLRIVEAGLIQHYYDKATRTWLELLPVARRRDFSSYSEVAAQKNRVLDKVQSKLSIFRILSIAYFMSGCLLIIEILWTYCMKEIMFDLIQGPRVDSLEQ</sequence>
<proteinExistence type="predicted"/>
<dbReference type="GO" id="GO:0005886">
    <property type="term" value="C:plasma membrane"/>
    <property type="evidence" value="ECO:0007669"/>
    <property type="project" value="UniProtKB-SubCell"/>
</dbReference>
<evidence type="ECO:0000256" key="6">
    <source>
        <dbReference type="ARBA" id="ARBA00023170"/>
    </source>
</evidence>
<keyword evidence="6" id="KW-0675">Receptor</keyword>
<keyword evidence="5 8" id="KW-0472">Membrane</keyword>
<feature type="transmembrane region" description="Helical" evidence="8">
    <location>
        <begin position="448"/>
        <end position="470"/>
    </location>
</feature>
<organism evidence="9 10">
    <name type="scientific">Trichogramma kaykai</name>
    <dbReference type="NCBI Taxonomy" id="54128"/>
    <lineage>
        <taxon>Eukaryota</taxon>
        <taxon>Metazoa</taxon>
        <taxon>Ecdysozoa</taxon>
        <taxon>Arthropoda</taxon>
        <taxon>Hexapoda</taxon>
        <taxon>Insecta</taxon>
        <taxon>Pterygota</taxon>
        <taxon>Neoptera</taxon>
        <taxon>Endopterygota</taxon>
        <taxon>Hymenoptera</taxon>
        <taxon>Apocrita</taxon>
        <taxon>Proctotrupomorpha</taxon>
        <taxon>Chalcidoidea</taxon>
        <taxon>Trichogrammatidae</taxon>
        <taxon>Trichogramma</taxon>
    </lineage>
</organism>
<reference evidence="9 10" key="1">
    <citation type="journal article" date="2024" name="bioRxiv">
        <title>A reference genome for Trichogramma kaykai: A tiny desert-dwelling parasitoid wasp with competing sex-ratio distorters.</title>
        <authorList>
            <person name="Culotta J."/>
            <person name="Lindsey A.R."/>
        </authorList>
    </citation>
    <scope>NUCLEOTIDE SEQUENCE [LARGE SCALE GENOMIC DNA]</scope>
    <source>
        <strain evidence="9 10">KSX58</strain>
    </source>
</reference>
<evidence type="ECO:0000256" key="1">
    <source>
        <dbReference type="ARBA" id="ARBA00004651"/>
    </source>
</evidence>
<comment type="subcellular location">
    <subcellularLocation>
        <location evidence="1">Cell membrane</location>
        <topology evidence="1">Multi-pass membrane protein</topology>
    </subcellularLocation>
</comment>
<protein>
    <recommendedName>
        <fullName evidence="11">Ionotropic glutamate receptor C-terminal domain-containing protein</fullName>
    </recommendedName>
</protein>
<evidence type="ECO:0000256" key="8">
    <source>
        <dbReference type="SAM" id="Phobius"/>
    </source>
</evidence>
<evidence type="ECO:0000256" key="4">
    <source>
        <dbReference type="ARBA" id="ARBA00022989"/>
    </source>
</evidence>
<evidence type="ECO:0000313" key="10">
    <source>
        <dbReference type="Proteomes" id="UP001627154"/>
    </source>
</evidence>
<feature type="transmembrane region" description="Helical" evidence="8">
    <location>
        <begin position="713"/>
        <end position="733"/>
    </location>
</feature>
<evidence type="ECO:0000256" key="3">
    <source>
        <dbReference type="ARBA" id="ARBA00022692"/>
    </source>
</evidence>
<keyword evidence="3 8" id="KW-0812">Transmembrane</keyword>
<keyword evidence="4 8" id="KW-1133">Transmembrane helix</keyword>
<dbReference type="InterPro" id="IPR052192">
    <property type="entry name" value="Insect_Ionotropic_Sensory_Rcpt"/>
</dbReference>
<accession>A0ABD2XGR2</accession>
<evidence type="ECO:0000256" key="5">
    <source>
        <dbReference type="ARBA" id="ARBA00023136"/>
    </source>
</evidence>
<dbReference type="AlphaFoldDB" id="A0ABD2XGR2"/>
<evidence type="ECO:0000256" key="7">
    <source>
        <dbReference type="ARBA" id="ARBA00023180"/>
    </source>
</evidence>
<dbReference type="EMBL" id="JBJJXI010000026">
    <property type="protein sequence ID" value="KAL3404104.1"/>
    <property type="molecule type" value="Genomic_DNA"/>
</dbReference>
<evidence type="ECO:0008006" key="11">
    <source>
        <dbReference type="Google" id="ProtNLM"/>
    </source>
</evidence>